<feature type="region of interest" description="Disordered" evidence="1">
    <location>
        <begin position="214"/>
        <end position="233"/>
    </location>
</feature>
<dbReference type="EnsemblPlants" id="Zm00001eb258560_T001">
    <property type="protein sequence ID" value="Zm00001eb258560_P001"/>
    <property type="gene ID" value="Zm00001eb258560"/>
</dbReference>
<feature type="compositionally biased region" description="Basic and acidic residues" evidence="1">
    <location>
        <begin position="218"/>
        <end position="233"/>
    </location>
</feature>
<proteinExistence type="predicted"/>
<dbReference type="Proteomes" id="UP000007305">
    <property type="component" value="Chromosome 5"/>
</dbReference>
<sequence length="374" mass="41940">MAVVVFGRYFHGHILPDRRRIARRVLDLHRRGRNEAVVEAEQVVGAGRREHHVRRLRRRRHLKRRLRLRRSLLDEHRLVLGLRRRRRRRRRLLREHRLPLLLLRRGRLVRGHGRRVQLGGGQRDGVERLDDIEALVRLGLEEPGRRRGRRRLDGEEEDPEPGRGSAAAGAGTGGGAVVVGAVVLDDEVLQILVVGDGDERVQVLPGQLVLDADVPGVPHERGEARGEVGEEDRPLERQDLGLAVDVRELVVVRPRLDAAPVADHQTHLGWLRRRARLGLQLRLRMHRRHSSSRHLRPLVVRVLRGCGGVRGRLAGFGHGGGAGARSGRLGMGGFGIGKRRREALGWGRVKGRWGMPGLRVAAAEAGGFGGYRKD</sequence>
<protein>
    <submittedName>
        <fullName evidence="2">Uncharacterized protein</fullName>
    </submittedName>
</protein>
<dbReference type="Gramene" id="Zm00001eb258560_T001">
    <property type="protein sequence ID" value="Zm00001eb258560_P001"/>
    <property type="gene ID" value="Zm00001eb258560"/>
</dbReference>
<feature type="region of interest" description="Disordered" evidence="1">
    <location>
        <begin position="146"/>
        <end position="172"/>
    </location>
</feature>
<reference evidence="2" key="2">
    <citation type="submission" date="2019-07" db="EMBL/GenBank/DDBJ databases">
        <authorList>
            <person name="Seetharam A."/>
            <person name="Woodhouse M."/>
            <person name="Cannon E."/>
        </authorList>
    </citation>
    <scope>NUCLEOTIDE SEQUENCE [LARGE SCALE GENOMIC DNA]</scope>
    <source>
        <strain evidence="2">cv. B73</strain>
    </source>
</reference>
<organism evidence="2 3">
    <name type="scientific">Zea mays</name>
    <name type="common">Maize</name>
    <dbReference type="NCBI Taxonomy" id="4577"/>
    <lineage>
        <taxon>Eukaryota</taxon>
        <taxon>Viridiplantae</taxon>
        <taxon>Streptophyta</taxon>
        <taxon>Embryophyta</taxon>
        <taxon>Tracheophyta</taxon>
        <taxon>Spermatophyta</taxon>
        <taxon>Magnoliopsida</taxon>
        <taxon>Liliopsida</taxon>
        <taxon>Poales</taxon>
        <taxon>Poaceae</taxon>
        <taxon>PACMAD clade</taxon>
        <taxon>Panicoideae</taxon>
        <taxon>Andropogonodae</taxon>
        <taxon>Andropogoneae</taxon>
        <taxon>Tripsacinae</taxon>
        <taxon>Zea</taxon>
    </lineage>
</organism>
<dbReference type="InParanoid" id="A0A804U9H9"/>
<accession>A0A804U9H9</accession>
<evidence type="ECO:0000256" key="1">
    <source>
        <dbReference type="SAM" id="MobiDB-lite"/>
    </source>
</evidence>
<keyword evidence="3" id="KW-1185">Reference proteome</keyword>
<evidence type="ECO:0000313" key="3">
    <source>
        <dbReference type="Proteomes" id="UP000007305"/>
    </source>
</evidence>
<reference evidence="2" key="3">
    <citation type="submission" date="2021-05" db="UniProtKB">
        <authorList>
            <consortium name="EnsemblPlants"/>
        </authorList>
    </citation>
    <scope>IDENTIFICATION</scope>
    <source>
        <strain evidence="2">cv. B73</strain>
    </source>
</reference>
<name>A0A804U9H9_MAIZE</name>
<reference evidence="3" key="1">
    <citation type="journal article" date="2009" name="Science">
        <title>The B73 maize genome: complexity, diversity, and dynamics.</title>
        <authorList>
            <person name="Schnable P.S."/>
            <person name="Ware D."/>
            <person name="Fulton R.S."/>
            <person name="Stein J.C."/>
            <person name="Wei F."/>
            <person name="Pasternak S."/>
            <person name="Liang C."/>
            <person name="Zhang J."/>
            <person name="Fulton L."/>
            <person name="Graves T.A."/>
            <person name="Minx P."/>
            <person name="Reily A.D."/>
            <person name="Courtney L."/>
            <person name="Kruchowski S.S."/>
            <person name="Tomlinson C."/>
            <person name="Strong C."/>
            <person name="Delehaunty K."/>
            <person name="Fronick C."/>
            <person name="Courtney B."/>
            <person name="Rock S.M."/>
            <person name="Belter E."/>
            <person name="Du F."/>
            <person name="Kim K."/>
            <person name="Abbott R.M."/>
            <person name="Cotton M."/>
            <person name="Levy A."/>
            <person name="Marchetto P."/>
            <person name="Ochoa K."/>
            <person name="Jackson S.M."/>
            <person name="Gillam B."/>
            <person name="Chen W."/>
            <person name="Yan L."/>
            <person name="Higginbotham J."/>
            <person name="Cardenas M."/>
            <person name="Waligorski J."/>
            <person name="Applebaum E."/>
            <person name="Phelps L."/>
            <person name="Falcone J."/>
            <person name="Kanchi K."/>
            <person name="Thane T."/>
            <person name="Scimone A."/>
            <person name="Thane N."/>
            <person name="Henke J."/>
            <person name="Wang T."/>
            <person name="Ruppert J."/>
            <person name="Shah N."/>
            <person name="Rotter K."/>
            <person name="Hodges J."/>
            <person name="Ingenthron E."/>
            <person name="Cordes M."/>
            <person name="Kohlberg S."/>
            <person name="Sgro J."/>
            <person name="Delgado B."/>
            <person name="Mead K."/>
            <person name="Chinwalla A."/>
            <person name="Leonard S."/>
            <person name="Crouse K."/>
            <person name="Collura K."/>
            <person name="Kudrna D."/>
            <person name="Currie J."/>
            <person name="He R."/>
            <person name="Angelova A."/>
            <person name="Rajasekar S."/>
            <person name="Mueller T."/>
            <person name="Lomeli R."/>
            <person name="Scara G."/>
            <person name="Ko A."/>
            <person name="Delaney K."/>
            <person name="Wissotski M."/>
            <person name="Lopez G."/>
            <person name="Campos D."/>
            <person name="Braidotti M."/>
            <person name="Ashley E."/>
            <person name="Golser W."/>
            <person name="Kim H."/>
            <person name="Lee S."/>
            <person name="Lin J."/>
            <person name="Dujmic Z."/>
            <person name="Kim W."/>
            <person name="Talag J."/>
            <person name="Zuccolo A."/>
            <person name="Fan C."/>
            <person name="Sebastian A."/>
            <person name="Kramer M."/>
            <person name="Spiegel L."/>
            <person name="Nascimento L."/>
            <person name="Zutavern T."/>
            <person name="Miller B."/>
            <person name="Ambroise C."/>
            <person name="Muller S."/>
            <person name="Spooner W."/>
            <person name="Narechania A."/>
            <person name="Ren L."/>
            <person name="Wei S."/>
            <person name="Kumari S."/>
            <person name="Faga B."/>
            <person name="Levy M.J."/>
            <person name="McMahan L."/>
            <person name="Van Buren P."/>
            <person name="Vaughn M.W."/>
            <person name="Ying K."/>
            <person name="Yeh C.-T."/>
            <person name="Emrich S.J."/>
            <person name="Jia Y."/>
            <person name="Kalyanaraman A."/>
            <person name="Hsia A.-P."/>
            <person name="Barbazuk W.B."/>
            <person name="Baucom R.S."/>
            <person name="Brutnell T.P."/>
            <person name="Carpita N.C."/>
            <person name="Chaparro C."/>
            <person name="Chia J.-M."/>
            <person name="Deragon J.-M."/>
            <person name="Estill J.C."/>
            <person name="Fu Y."/>
            <person name="Jeddeloh J.A."/>
            <person name="Han Y."/>
            <person name="Lee H."/>
            <person name="Li P."/>
            <person name="Lisch D.R."/>
            <person name="Liu S."/>
            <person name="Liu Z."/>
            <person name="Nagel D.H."/>
            <person name="McCann M.C."/>
            <person name="SanMiguel P."/>
            <person name="Myers A.M."/>
            <person name="Nettleton D."/>
            <person name="Nguyen J."/>
            <person name="Penning B.W."/>
            <person name="Ponnala L."/>
            <person name="Schneider K.L."/>
            <person name="Schwartz D.C."/>
            <person name="Sharma A."/>
            <person name="Soderlund C."/>
            <person name="Springer N.M."/>
            <person name="Sun Q."/>
            <person name="Wang H."/>
            <person name="Waterman M."/>
            <person name="Westerman R."/>
            <person name="Wolfgruber T.K."/>
            <person name="Yang L."/>
            <person name="Yu Y."/>
            <person name="Zhang L."/>
            <person name="Zhou S."/>
            <person name="Zhu Q."/>
            <person name="Bennetzen J.L."/>
            <person name="Dawe R.K."/>
            <person name="Jiang J."/>
            <person name="Jiang N."/>
            <person name="Presting G.G."/>
            <person name="Wessler S.R."/>
            <person name="Aluru S."/>
            <person name="Martienssen R.A."/>
            <person name="Clifton S.W."/>
            <person name="McCombie W.R."/>
            <person name="Wing R.A."/>
            <person name="Wilson R.K."/>
        </authorList>
    </citation>
    <scope>NUCLEOTIDE SEQUENCE [LARGE SCALE GENOMIC DNA]</scope>
    <source>
        <strain evidence="3">cv. B73</strain>
    </source>
</reference>
<evidence type="ECO:0000313" key="2">
    <source>
        <dbReference type="EnsemblPlants" id="Zm00001eb258560_P001"/>
    </source>
</evidence>
<dbReference type="AlphaFoldDB" id="A0A804U9H9"/>